<name>A0A7S4GJQ4_9EUGL</name>
<proteinExistence type="predicted"/>
<sequence length="119" mass="12459">MNVHEHNPLETAGLWGGGGGLSPKLNKNTSSSLGAALGRAPSNTCMHCNSVEQVSGRAHGGVVHARRGSGGPKANATDSKLAHSKMRSSNTEWPGTDRCWLPKMCNTSVGVRALPHTYT</sequence>
<feature type="region of interest" description="Disordered" evidence="1">
    <location>
        <begin position="1"/>
        <end position="36"/>
    </location>
</feature>
<organism evidence="2">
    <name type="scientific">Eutreptiella gymnastica</name>
    <dbReference type="NCBI Taxonomy" id="73025"/>
    <lineage>
        <taxon>Eukaryota</taxon>
        <taxon>Discoba</taxon>
        <taxon>Euglenozoa</taxon>
        <taxon>Euglenida</taxon>
        <taxon>Spirocuta</taxon>
        <taxon>Euglenophyceae</taxon>
        <taxon>Eutreptiales</taxon>
        <taxon>Eutreptiaceae</taxon>
        <taxon>Eutreptiella</taxon>
    </lineage>
</organism>
<dbReference type="EMBL" id="HBJA01146553">
    <property type="protein sequence ID" value="CAE0839077.1"/>
    <property type="molecule type" value="Transcribed_RNA"/>
</dbReference>
<protein>
    <submittedName>
        <fullName evidence="2">Uncharacterized protein</fullName>
    </submittedName>
</protein>
<feature type="region of interest" description="Disordered" evidence="1">
    <location>
        <begin position="57"/>
        <end position="93"/>
    </location>
</feature>
<dbReference type="AlphaFoldDB" id="A0A7S4GJQ4"/>
<reference evidence="2" key="1">
    <citation type="submission" date="2021-01" db="EMBL/GenBank/DDBJ databases">
        <authorList>
            <person name="Corre E."/>
            <person name="Pelletier E."/>
            <person name="Niang G."/>
            <person name="Scheremetjew M."/>
            <person name="Finn R."/>
            <person name="Kale V."/>
            <person name="Holt S."/>
            <person name="Cochrane G."/>
            <person name="Meng A."/>
            <person name="Brown T."/>
            <person name="Cohen L."/>
        </authorList>
    </citation>
    <scope>NUCLEOTIDE SEQUENCE</scope>
    <source>
        <strain evidence="2">CCMP1594</strain>
    </source>
</reference>
<accession>A0A7S4GJQ4</accession>
<evidence type="ECO:0000256" key="1">
    <source>
        <dbReference type="SAM" id="MobiDB-lite"/>
    </source>
</evidence>
<evidence type="ECO:0000313" key="2">
    <source>
        <dbReference type="EMBL" id="CAE0839077.1"/>
    </source>
</evidence>
<gene>
    <name evidence="2" type="ORF">EGYM00163_LOCUS50449</name>
</gene>